<reference evidence="2 3" key="1">
    <citation type="submission" date="2012-10" db="EMBL/GenBank/DDBJ databases">
        <title>Draft Genome Sequence of Paenibacillus popilliae ATCC 14706T.</title>
        <authorList>
            <person name="Iiyama K."/>
            <person name="Mori K."/>
            <person name="Mon H."/>
            <person name="Chieda Y."/>
            <person name="Lee J.M."/>
            <person name="Kusakabe T."/>
            <person name="Tashiro K."/>
            <person name="Asano S."/>
            <person name="Yasunaga-Aoki C."/>
            <person name="Shimizu S."/>
        </authorList>
    </citation>
    <scope>NUCLEOTIDE SEQUENCE [LARGE SCALE GENOMIC DNA]</scope>
    <source>
        <strain evidence="2 3">ATCC 14706</strain>
    </source>
</reference>
<evidence type="ECO:0000313" key="3">
    <source>
        <dbReference type="Proteomes" id="UP000029453"/>
    </source>
</evidence>
<keyword evidence="3" id="KW-1185">Reference proteome</keyword>
<dbReference type="Proteomes" id="UP000029453">
    <property type="component" value="Unassembled WGS sequence"/>
</dbReference>
<feature type="region of interest" description="Disordered" evidence="1">
    <location>
        <begin position="1"/>
        <end position="24"/>
    </location>
</feature>
<name>M9M8L7_PAEPP</name>
<accession>M9M8L7</accession>
<proteinExistence type="predicted"/>
<gene>
    <name evidence="2" type="ORF">PPOP_3732</name>
</gene>
<dbReference type="EMBL" id="BALG01000452">
    <property type="protein sequence ID" value="GAC44328.1"/>
    <property type="molecule type" value="Genomic_DNA"/>
</dbReference>
<evidence type="ECO:0000256" key="1">
    <source>
        <dbReference type="SAM" id="MobiDB-lite"/>
    </source>
</evidence>
<comment type="caution">
    <text evidence="2">The sequence shown here is derived from an EMBL/GenBank/DDBJ whole genome shotgun (WGS) entry which is preliminary data.</text>
</comment>
<sequence length="24" mass="2569">MLNFAAKSTEAPANPPKLKKESVP</sequence>
<protein>
    <submittedName>
        <fullName evidence="2">Uncharacterized protein</fullName>
    </submittedName>
</protein>
<dbReference type="AlphaFoldDB" id="M9M8L7"/>
<evidence type="ECO:0000313" key="2">
    <source>
        <dbReference type="EMBL" id="GAC44328.1"/>
    </source>
</evidence>
<organism evidence="2 3">
    <name type="scientific">Paenibacillus popilliae ATCC 14706</name>
    <dbReference type="NCBI Taxonomy" id="1212764"/>
    <lineage>
        <taxon>Bacteria</taxon>
        <taxon>Bacillati</taxon>
        <taxon>Bacillota</taxon>
        <taxon>Bacilli</taxon>
        <taxon>Bacillales</taxon>
        <taxon>Paenibacillaceae</taxon>
        <taxon>Paenibacillus</taxon>
    </lineage>
</organism>
<feature type="non-terminal residue" evidence="2">
    <location>
        <position position="24"/>
    </location>
</feature>